<keyword evidence="8" id="KW-1185">Reference proteome</keyword>
<feature type="transmembrane region" description="Helical" evidence="5">
    <location>
        <begin position="132"/>
        <end position="152"/>
    </location>
</feature>
<comment type="subcellular location">
    <subcellularLocation>
        <location evidence="1">Membrane</location>
        <topology evidence="1">Multi-pass membrane protein</topology>
    </subcellularLocation>
</comment>
<evidence type="ECO:0000313" key="7">
    <source>
        <dbReference type="EMBL" id="MFD2142715.1"/>
    </source>
</evidence>
<feature type="signal peptide" evidence="6">
    <location>
        <begin position="1"/>
        <end position="18"/>
    </location>
</feature>
<reference evidence="8" key="1">
    <citation type="journal article" date="2019" name="Int. J. Syst. Evol. Microbiol.">
        <title>The Global Catalogue of Microorganisms (GCM) 10K type strain sequencing project: providing services to taxonomists for standard genome sequencing and annotation.</title>
        <authorList>
            <consortium name="The Broad Institute Genomics Platform"/>
            <consortium name="The Broad Institute Genome Sequencing Center for Infectious Disease"/>
            <person name="Wu L."/>
            <person name="Ma J."/>
        </authorList>
    </citation>
    <scope>NUCLEOTIDE SEQUENCE [LARGE SCALE GENOMIC DNA]</scope>
    <source>
        <strain evidence="8">CCM 7435</strain>
    </source>
</reference>
<feature type="transmembrane region" description="Helical" evidence="5">
    <location>
        <begin position="172"/>
        <end position="192"/>
    </location>
</feature>
<feature type="chain" id="PRO_5047383973" evidence="6">
    <location>
        <begin position="19"/>
        <end position="314"/>
    </location>
</feature>
<keyword evidence="6" id="KW-0732">Signal</keyword>
<evidence type="ECO:0000256" key="3">
    <source>
        <dbReference type="ARBA" id="ARBA00022989"/>
    </source>
</evidence>
<dbReference type="PANTHER" id="PTHR22911:SF6">
    <property type="entry name" value="SOLUTE CARRIER FAMILY 35 MEMBER G1"/>
    <property type="match status" value="1"/>
</dbReference>
<sequence length="314" mass="33478">MLIASACAALLSIFTAYAKFLPAAVVASGHNILPVLIVAAFASRSVWTSVFSPSWKPAFMRACCVAGGQILHVLALFEGHLAKVVLLHHISPLLIPLIAWIWFGERMRLMTAIGLLIGFAGILVVIHPWRGAVIAFDFATVAALLSGVAAALSKMLLYDIARNYDQSARATFIQTFGMATFLSLPFAVYALFAGGEPPLHHATPLPLAMSGPVIGDRLTLAALAAFIAMAVVAVIDQLLTDRAYRLLPNAGIIGPFMYTSVAFSVLFDWWFFGRVPSADLLLGSALVIAGATLAVASVERSAREGNSRFSRPPD</sequence>
<evidence type="ECO:0000256" key="1">
    <source>
        <dbReference type="ARBA" id="ARBA00004141"/>
    </source>
</evidence>
<name>A0ABW4Z276_9HYPH</name>
<comment type="caution">
    <text evidence="7">The sequence shown here is derived from an EMBL/GenBank/DDBJ whole genome shotgun (WGS) entry which is preliminary data.</text>
</comment>
<feature type="transmembrane region" description="Helical" evidence="5">
    <location>
        <begin position="251"/>
        <end position="272"/>
    </location>
</feature>
<organism evidence="7 8">
    <name type="scientific">Ancylobacter oerskovii</name>
    <dbReference type="NCBI Taxonomy" id="459519"/>
    <lineage>
        <taxon>Bacteria</taxon>
        <taxon>Pseudomonadati</taxon>
        <taxon>Pseudomonadota</taxon>
        <taxon>Alphaproteobacteria</taxon>
        <taxon>Hyphomicrobiales</taxon>
        <taxon>Xanthobacteraceae</taxon>
        <taxon>Ancylobacter</taxon>
    </lineage>
</organism>
<feature type="transmembrane region" description="Helical" evidence="5">
    <location>
        <begin position="83"/>
        <end position="102"/>
    </location>
</feature>
<evidence type="ECO:0000256" key="2">
    <source>
        <dbReference type="ARBA" id="ARBA00022692"/>
    </source>
</evidence>
<feature type="transmembrane region" description="Helical" evidence="5">
    <location>
        <begin position="28"/>
        <end position="47"/>
    </location>
</feature>
<keyword evidence="2 5" id="KW-0812">Transmembrane</keyword>
<proteinExistence type="predicted"/>
<keyword evidence="4 5" id="KW-0472">Membrane</keyword>
<accession>A0ABW4Z276</accession>
<feature type="transmembrane region" description="Helical" evidence="5">
    <location>
        <begin position="218"/>
        <end position="239"/>
    </location>
</feature>
<keyword evidence="3 5" id="KW-1133">Transmembrane helix</keyword>
<dbReference type="InterPro" id="IPR037185">
    <property type="entry name" value="EmrE-like"/>
</dbReference>
<dbReference type="SUPFAM" id="SSF103481">
    <property type="entry name" value="Multidrug resistance efflux transporter EmrE"/>
    <property type="match status" value="2"/>
</dbReference>
<evidence type="ECO:0000256" key="4">
    <source>
        <dbReference type="ARBA" id="ARBA00023136"/>
    </source>
</evidence>
<dbReference type="PANTHER" id="PTHR22911">
    <property type="entry name" value="ACYL-MALONYL CONDENSING ENZYME-RELATED"/>
    <property type="match status" value="1"/>
</dbReference>
<protein>
    <submittedName>
        <fullName evidence="7">DMT family transporter</fullName>
    </submittedName>
</protein>
<evidence type="ECO:0000313" key="8">
    <source>
        <dbReference type="Proteomes" id="UP001597299"/>
    </source>
</evidence>
<dbReference type="RefSeq" id="WP_213353508.1">
    <property type="nucleotide sequence ID" value="NZ_JAHBGB010000037.1"/>
</dbReference>
<evidence type="ECO:0000256" key="6">
    <source>
        <dbReference type="SAM" id="SignalP"/>
    </source>
</evidence>
<dbReference type="EMBL" id="JBHUHD010000001">
    <property type="protein sequence ID" value="MFD2142715.1"/>
    <property type="molecule type" value="Genomic_DNA"/>
</dbReference>
<feature type="transmembrane region" description="Helical" evidence="5">
    <location>
        <begin position="109"/>
        <end position="126"/>
    </location>
</feature>
<gene>
    <name evidence="7" type="ORF">ACFSNC_20090</name>
</gene>
<dbReference type="Proteomes" id="UP001597299">
    <property type="component" value="Unassembled WGS sequence"/>
</dbReference>
<feature type="transmembrane region" description="Helical" evidence="5">
    <location>
        <begin position="278"/>
        <end position="298"/>
    </location>
</feature>
<evidence type="ECO:0000256" key="5">
    <source>
        <dbReference type="SAM" id="Phobius"/>
    </source>
</evidence>